<organism evidence="1 2">
    <name type="scientific">Clostridium luticellarii</name>
    <dbReference type="NCBI Taxonomy" id="1691940"/>
    <lineage>
        <taxon>Bacteria</taxon>
        <taxon>Bacillati</taxon>
        <taxon>Bacillota</taxon>
        <taxon>Clostridia</taxon>
        <taxon>Eubacteriales</taxon>
        <taxon>Clostridiaceae</taxon>
        <taxon>Clostridium</taxon>
    </lineage>
</organism>
<evidence type="ECO:0000313" key="2">
    <source>
        <dbReference type="Proteomes" id="UP000237798"/>
    </source>
</evidence>
<dbReference type="PANTHER" id="PTHR42110">
    <property type="entry name" value="L-ASPARAGINASE, PUTATIVE (AFU_ORTHOLOGUE AFUA_3G11890)-RELATED"/>
    <property type="match status" value="1"/>
</dbReference>
<protein>
    <submittedName>
        <fullName evidence="1">L-asparaginase II</fullName>
    </submittedName>
</protein>
<dbReference type="Pfam" id="PF06089">
    <property type="entry name" value="Asparaginase_II"/>
    <property type="match status" value="1"/>
</dbReference>
<dbReference type="EMBL" id="PVXP01000019">
    <property type="protein sequence ID" value="PRR85331.1"/>
    <property type="molecule type" value="Genomic_DNA"/>
</dbReference>
<accession>A0A2T0BN87</accession>
<keyword evidence="2" id="KW-1185">Reference proteome</keyword>
<dbReference type="PANTHER" id="PTHR42110:SF1">
    <property type="entry name" value="L-ASPARAGINASE, PUTATIVE (AFU_ORTHOLOGUE AFUA_3G11890)-RELATED"/>
    <property type="match status" value="1"/>
</dbReference>
<reference evidence="1 2" key="1">
    <citation type="submission" date="2018-03" db="EMBL/GenBank/DDBJ databases">
        <title>Genome sequence of Clostridium luticellarii DSM 29923.</title>
        <authorList>
            <person name="Poehlein A."/>
            <person name="Daniel R."/>
        </authorList>
    </citation>
    <scope>NUCLEOTIDE SEQUENCE [LARGE SCALE GENOMIC DNA]</scope>
    <source>
        <strain evidence="1 2">DSM 29923</strain>
    </source>
</reference>
<dbReference type="InterPro" id="IPR010349">
    <property type="entry name" value="Asparaginase_II"/>
</dbReference>
<dbReference type="AlphaFoldDB" id="A0A2T0BN87"/>
<proteinExistence type="predicted"/>
<evidence type="ECO:0000313" key="1">
    <source>
        <dbReference type="EMBL" id="PRR85331.1"/>
    </source>
</evidence>
<dbReference type="Proteomes" id="UP000237798">
    <property type="component" value="Unassembled WGS sequence"/>
</dbReference>
<name>A0A2T0BN87_9CLOT</name>
<gene>
    <name evidence="1" type="ORF">CLLU_17070</name>
</gene>
<comment type="caution">
    <text evidence="1">The sequence shown here is derived from an EMBL/GenBank/DDBJ whole genome shotgun (WGS) entry which is preliminary data.</text>
</comment>
<sequence length="365" mass="40455">MKKFLNCILIRKIEVEYFKLDFELIGGIFMSEIVVKVTRGSLVESIHRADIAVVNSKGNLVYSLGDSHKVAYMRSAAKPIQTMEVILSGASERFSFTDKELSIMCGSHYGEEFHRETVEKILNKIGLNVNNLLCGSTLSLSREYSQKLLWEHAKLNPTYTDCSGKHAGILSVCVLKGYNIENYNSPEHPVQKEIKTIVSEICSIKEKNIVMGTDGCTVPVFGMPLYNMALGYSKIASGYGLSESYKKAADRIFSAVNNAPEMVAGTNGFCTEIIKNTHNKIIGKFGAEGIYCIGVRGADFGIAIKIEDGGTRAIWPTVVKCLEDLNVLDDREKDILSRYKNGKNLNNVGEKVGNIFPDFTLKKNF</sequence>